<feature type="compositionally biased region" description="Basic and acidic residues" evidence="1">
    <location>
        <begin position="106"/>
        <end position="117"/>
    </location>
</feature>
<dbReference type="InterPro" id="IPR022742">
    <property type="entry name" value="Hydrolase_4"/>
</dbReference>
<feature type="domain" description="Serine aminopeptidase S33" evidence="2">
    <location>
        <begin position="196"/>
        <end position="452"/>
    </location>
</feature>
<feature type="compositionally biased region" description="Acidic residues" evidence="1">
    <location>
        <begin position="473"/>
        <end position="490"/>
    </location>
</feature>
<dbReference type="Pfam" id="PF12146">
    <property type="entry name" value="Hydrolase_4"/>
    <property type="match status" value="1"/>
</dbReference>
<sequence>MTDTSQRPPAPQTPEPDAEEARVQVPTTEASAEHEKDQGLLGPGAEARSDIAVDDLGQASAPPLRAGRNSAEEPADAPDSEEVSEKAENERDADILNAPADGAEQQPEREEQSRGEQESDSVFGLAEPMEPVAQEEGAPLADETAPEDDSSASREEEVRFFETEENPAPAGLKGGWLTTGDGIHLRYAVCPSALPRTRGTVLLLQGRNEAVEKYFETIGDLAARGFMVATFDWRGQGGSDRLLRNTRRGHVSHLKYYLRDLEAFLQAVVLPDCRPPHVILAHSMGGLIALTGAGNLLNRIDRMVLAAPLIDLPRGRMGPRLRSALASLMHFTGMGRLPVRHRAGQERRWSALQNPLTHDVRRFQRNRALREGAPSLFLDSPSASWVRAILAGMRRLKRSDVIAAMRIPTLIVAAGADTTASSAAAERLAWRMRCGHFLLLPGARHELMQEADRHREPLLAAFEAFAEGIAPSPDEDDSAPFDEADEPPFDEGERERQEAFAD</sequence>
<dbReference type="STRING" id="1365950.SAMN05428963_106133"/>
<dbReference type="OrthoDB" id="9788260at2"/>
<feature type="region of interest" description="Disordered" evidence="1">
    <location>
        <begin position="134"/>
        <end position="156"/>
    </location>
</feature>
<dbReference type="SUPFAM" id="SSF53474">
    <property type="entry name" value="alpha/beta-Hydrolases"/>
    <property type="match status" value="1"/>
</dbReference>
<feature type="region of interest" description="Disordered" evidence="1">
    <location>
        <begin position="1"/>
        <end position="121"/>
    </location>
</feature>
<dbReference type="AlphaFoldDB" id="A0A1T4RA10"/>
<dbReference type="Gene3D" id="3.40.50.1820">
    <property type="entry name" value="alpha/beta hydrolase"/>
    <property type="match status" value="1"/>
</dbReference>
<evidence type="ECO:0000313" key="3">
    <source>
        <dbReference type="EMBL" id="SKA12508.1"/>
    </source>
</evidence>
<reference evidence="3 4" key="1">
    <citation type="submission" date="2017-02" db="EMBL/GenBank/DDBJ databases">
        <authorList>
            <person name="Peterson S.W."/>
        </authorList>
    </citation>
    <scope>NUCLEOTIDE SEQUENCE [LARGE SCALE GENOMIC DNA]</scope>
    <source>
        <strain evidence="3 4">USBA 369</strain>
    </source>
</reference>
<protein>
    <submittedName>
        <fullName evidence="3">Lysophospholipase, alpha-beta hydrolase superfamily</fullName>
    </submittedName>
</protein>
<organism evidence="3 4">
    <name type="scientific">Consotaella salsifontis</name>
    <dbReference type="NCBI Taxonomy" id="1365950"/>
    <lineage>
        <taxon>Bacteria</taxon>
        <taxon>Pseudomonadati</taxon>
        <taxon>Pseudomonadota</taxon>
        <taxon>Alphaproteobacteria</taxon>
        <taxon>Hyphomicrobiales</taxon>
        <taxon>Aurantimonadaceae</taxon>
        <taxon>Consotaella</taxon>
    </lineage>
</organism>
<feature type="region of interest" description="Disordered" evidence="1">
    <location>
        <begin position="469"/>
        <end position="502"/>
    </location>
</feature>
<keyword evidence="4" id="KW-1185">Reference proteome</keyword>
<keyword evidence="3" id="KW-0378">Hydrolase</keyword>
<feature type="compositionally biased region" description="Basic and acidic residues" evidence="1">
    <location>
        <begin position="491"/>
        <end position="502"/>
    </location>
</feature>
<feature type="compositionally biased region" description="Basic and acidic residues" evidence="1">
    <location>
        <begin position="83"/>
        <end position="94"/>
    </location>
</feature>
<gene>
    <name evidence="3" type="ORF">SAMN05428963_106133</name>
</gene>
<evidence type="ECO:0000259" key="2">
    <source>
        <dbReference type="Pfam" id="PF12146"/>
    </source>
</evidence>
<dbReference type="PANTHER" id="PTHR11614">
    <property type="entry name" value="PHOSPHOLIPASE-RELATED"/>
    <property type="match status" value="1"/>
</dbReference>
<dbReference type="InterPro" id="IPR051044">
    <property type="entry name" value="MAG_DAG_Lipase"/>
</dbReference>
<dbReference type="InterPro" id="IPR029058">
    <property type="entry name" value="AB_hydrolase_fold"/>
</dbReference>
<dbReference type="GO" id="GO:0016787">
    <property type="term" value="F:hydrolase activity"/>
    <property type="evidence" value="ECO:0007669"/>
    <property type="project" value="UniProtKB-KW"/>
</dbReference>
<proteinExistence type="predicted"/>
<evidence type="ECO:0000256" key="1">
    <source>
        <dbReference type="SAM" id="MobiDB-lite"/>
    </source>
</evidence>
<dbReference type="EMBL" id="FUXL01000006">
    <property type="protein sequence ID" value="SKA12508.1"/>
    <property type="molecule type" value="Genomic_DNA"/>
</dbReference>
<feature type="compositionally biased region" description="Acidic residues" evidence="1">
    <location>
        <begin position="73"/>
        <end position="82"/>
    </location>
</feature>
<dbReference type="RefSeq" id="WP_078708378.1">
    <property type="nucleotide sequence ID" value="NZ_FUXL01000006.1"/>
</dbReference>
<accession>A0A1T4RA10</accession>
<evidence type="ECO:0000313" key="4">
    <source>
        <dbReference type="Proteomes" id="UP000190135"/>
    </source>
</evidence>
<name>A0A1T4RA10_9HYPH</name>
<dbReference type="Proteomes" id="UP000190135">
    <property type="component" value="Unassembled WGS sequence"/>
</dbReference>